<proteinExistence type="predicted"/>
<dbReference type="EMBL" id="CTRP01000012">
    <property type="protein sequence ID" value="CQR73305.1"/>
    <property type="molecule type" value="Genomic_DNA"/>
</dbReference>
<evidence type="ECO:0008006" key="3">
    <source>
        <dbReference type="Google" id="ProtNLM"/>
    </source>
</evidence>
<sequence length="127" mass="14047">MGKKSFYVNLATPELKKVLKNMERYDTETQAKLRTAVRTATSDVLKGSMRRAPIRTGKIKANITMEYDSTKNTGIVKAKSPHAHLIEYGHAGPTPASKRTPEHPFMRPAFEQAKPGLIKAVDSAVKP</sequence>
<protein>
    <recommendedName>
        <fullName evidence="3">Phage protein, HK97 gp10 family</fullName>
    </recommendedName>
</protein>
<evidence type="ECO:0000313" key="1">
    <source>
        <dbReference type="EMBL" id="CQR73305.1"/>
    </source>
</evidence>
<gene>
    <name evidence="1" type="ORF">SpAn4DRAFT_2537</name>
</gene>
<organism evidence="1 2">
    <name type="scientific">Sporomusa ovata</name>
    <dbReference type="NCBI Taxonomy" id="2378"/>
    <lineage>
        <taxon>Bacteria</taxon>
        <taxon>Bacillati</taxon>
        <taxon>Bacillota</taxon>
        <taxon>Negativicutes</taxon>
        <taxon>Selenomonadales</taxon>
        <taxon>Sporomusaceae</taxon>
        <taxon>Sporomusa</taxon>
    </lineage>
</organism>
<dbReference type="Pfam" id="PF04883">
    <property type="entry name" value="HK97-gp10_like"/>
    <property type="match status" value="1"/>
</dbReference>
<evidence type="ECO:0000313" key="2">
    <source>
        <dbReference type="Proteomes" id="UP000049855"/>
    </source>
</evidence>
<dbReference type="AlphaFoldDB" id="A0A0U1L189"/>
<accession>A0A0U1L189</accession>
<keyword evidence="2" id="KW-1185">Reference proteome</keyword>
<name>A0A0U1L189_9FIRM</name>
<dbReference type="Proteomes" id="UP000049855">
    <property type="component" value="Unassembled WGS sequence"/>
</dbReference>
<dbReference type="InterPro" id="IPR010064">
    <property type="entry name" value="HK97-gp10_tail"/>
</dbReference>
<dbReference type="RefSeq" id="WP_021168090.1">
    <property type="nucleotide sequence ID" value="NZ_CTRP01000012.1"/>
</dbReference>
<dbReference type="NCBIfam" id="TIGR01725">
    <property type="entry name" value="phge_HK97_gp10"/>
    <property type="match status" value="1"/>
</dbReference>
<reference evidence="2" key="1">
    <citation type="submission" date="2015-03" db="EMBL/GenBank/DDBJ databases">
        <authorList>
            <person name="Nijsse Bart"/>
        </authorList>
    </citation>
    <scope>NUCLEOTIDE SEQUENCE [LARGE SCALE GENOMIC DNA]</scope>
</reference>